<accession>A0A1D9PWF9</accession>
<evidence type="ECO:0000313" key="1">
    <source>
        <dbReference type="EMBL" id="APA06976.1"/>
    </source>
</evidence>
<dbReference type="EMBL" id="CP017815">
    <property type="protein sequence ID" value="APA06976.1"/>
    <property type="molecule type" value="Genomic_DNA"/>
</dbReference>
<evidence type="ECO:0000313" key="2">
    <source>
        <dbReference type="Proteomes" id="UP000177798"/>
    </source>
</evidence>
<name>A0A1D9PWF9_SCLS1</name>
<dbReference type="Proteomes" id="UP000177798">
    <property type="component" value="Chromosome 2"/>
</dbReference>
<protein>
    <submittedName>
        <fullName evidence="1">Uncharacterized protein</fullName>
    </submittedName>
</protein>
<gene>
    <name evidence="1" type="ORF">sscle_02g017460</name>
</gene>
<dbReference type="VEuPathDB" id="FungiDB:sscle_02g017460"/>
<proteinExistence type="predicted"/>
<reference evidence="2" key="1">
    <citation type="journal article" date="2017" name="Genome Biol. Evol.">
        <title>The complete genome sequence of the phytopathogenic fungus Sclerotinia sclerotiorum reveals insights into the genome architecture of broad host range pathogens.</title>
        <authorList>
            <person name="Derbyshire M."/>
            <person name="Denton-Giles M."/>
            <person name="Hegedus D."/>
            <person name="Seifbarghy S."/>
            <person name="Rollins J."/>
            <person name="van Kan J."/>
            <person name="Seidl M.F."/>
            <person name="Faino L."/>
            <person name="Mbengue M."/>
            <person name="Navaud O."/>
            <person name="Raffaele S."/>
            <person name="Hammond-Kosack K."/>
            <person name="Heard S."/>
            <person name="Oliver R."/>
        </authorList>
    </citation>
    <scope>NUCLEOTIDE SEQUENCE [LARGE SCALE GENOMIC DNA]</scope>
    <source>
        <strain evidence="2">ATCC 18683 / 1980 / Ss-1</strain>
    </source>
</reference>
<organism evidence="1 2">
    <name type="scientific">Sclerotinia sclerotiorum (strain ATCC 18683 / 1980 / Ss-1)</name>
    <name type="common">White mold</name>
    <name type="synonym">Whetzelinia sclerotiorum</name>
    <dbReference type="NCBI Taxonomy" id="665079"/>
    <lineage>
        <taxon>Eukaryota</taxon>
        <taxon>Fungi</taxon>
        <taxon>Dikarya</taxon>
        <taxon>Ascomycota</taxon>
        <taxon>Pezizomycotina</taxon>
        <taxon>Leotiomycetes</taxon>
        <taxon>Helotiales</taxon>
        <taxon>Sclerotiniaceae</taxon>
        <taxon>Sclerotinia</taxon>
    </lineage>
</organism>
<sequence>MISTAVLVQPFTQQENQAGAAYWPICSGMDIDWDRGPSEVASTDAAAASGPSISDMDDELWKCVAPTEVVPTEFGE</sequence>
<dbReference type="AlphaFoldDB" id="A0A1D9PWF9"/>